<sequence>MPVNEKEINCNLFDQLSLLEEIEEIAEEENAVKTLKMIAKKKRQVERKLYQSPPLGKEE</sequence>
<reference evidence="1" key="1">
    <citation type="submission" date="2019-04" db="EMBL/GenBank/DDBJ databases">
        <title>Microbes associate with the intestines of laboratory mice.</title>
        <authorList>
            <person name="Navarre W."/>
            <person name="Wong E."/>
            <person name="Huang K."/>
            <person name="Tropini C."/>
            <person name="Ng K."/>
            <person name="Yu B."/>
        </authorList>
    </citation>
    <scope>NUCLEOTIDE SEQUENCE</scope>
    <source>
        <strain evidence="1">NM01_1-7b</strain>
    </source>
</reference>
<evidence type="ECO:0000313" key="2">
    <source>
        <dbReference type="Proteomes" id="UP000304953"/>
    </source>
</evidence>
<name>A0AC61S299_9FIRM</name>
<proteinExistence type="predicted"/>
<comment type="caution">
    <text evidence="1">The sequence shown here is derived from an EMBL/GenBank/DDBJ whole genome shotgun (WGS) entry which is preliminary data.</text>
</comment>
<accession>A0AC61S299</accession>
<keyword evidence="2" id="KW-1185">Reference proteome</keyword>
<gene>
    <name evidence="1" type="ORF">E5329_01520</name>
</gene>
<evidence type="ECO:0000313" key="1">
    <source>
        <dbReference type="EMBL" id="TGY98113.1"/>
    </source>
</evidence>
<protein>
    <submittedName>
        <fullName evidence="1">Uncharacterized protein</fullName>
    </submittedName>
</protein>
<dbReference type="EMBL" id="SRYA01000002">
    <property type="protein sequence ID" value="TGY98113.1"/>
    <property type="molecule type" value="Genomic_DNA"/>
</dbReference>
<dbReference type="Proteomes" id="UP000304953">
    <property type="component" value="Unassembled WGS sequence"/>
</dbReference>
<organism evidence="1 2">
    <name type="scientific">Petralouisia muris</name>
    <dbReference type="NCBI Taxonomy" id="3032872"/>
    <lineage>
        <taxon>Bacteria</taxon>
        <taxon>Bacillati</taxon>
        <taxon>Bacillota</taxon>
        <taxon>Clostridia</taxon>
        <taxon>Lachnospirales</taxon>
        <taxon>Lachnospiraceae</taxon>
        <taxon>Petralouisia</taxon>
    </lineage>
</organism>